<name>A0A9D2L7L3_9FIRM</name>
<sequence>MQVGGRKMEMKDQEYLDCVRDILDHPVFQSMDEYIQHGNTTCKEHCMRVSYMSYRLCRRMGGNWRSAARAGLLHDLFLYDWHTHAKETGHRFHGFTHPRTALENARKYFQLTGEEENAILRHMWPLTPIPPATAAGFALTAADKLCSLEETWEQMGLRRAFYRLIPAHSGTNTRS</sequence>
<dbReference type="InterPro" id="IPR006674">
    <property type="entry name" value="HD_domain"/>
</dbReference>
<dbReference type="InterPro" id="IPR003607">
    <property type="entry name" value="HD/PDEase_dom"/>
</dbReference>
<organism evidence="2 3">
    <name type="scientific">Candidatus Enterocloster faecavium</name>
    <dbReference type="NCBI Taxonomy" id="2838560"/>
    <lineage>
        <taxon>Bacteria</taxon>
        <taxon>Bacillati</taxon>
        <taxon>Bacillota</taxon>
        <taxon>Clostridia</taxon>
        <taxon>Lachnospirales</taxon>
        <taxon>Lachnospiraceae</taxon>
        <taxon>Enterocloster</taxon>
    </lineage>
</organism>
<accession>A0A9D2L7L3</accession>
<dbReference type="Gene3D" id="1.10.3210.10">
    <property type="entry name" value="Hypothetical protein af1432"/>
    <property type="match status" value="1"/>
</dbReference>
<feature type="domain" description="HD" evidence="1">
    <location>
        <begin position="44"/>
        <end position="125"/>
    </location>
</feature>
<reference evidence="2" key="1">
    <citation type="journal article" date="2021" name="PeerJ">
        <title>Extensive microbial diversity within the chicken gut microbiome revealed by metagenomics and culture.</title>
        <authorList>
            <person name="Gilroy R."/>
            <person name="Ravi A."/>
            <person name="Getino M."/>
            <person name="Pursley I."/>
            <person name="Horton D.L."/>
            <person name="Alikhan N.F."/>
            <person name="Baker D."/>
            <person name="Gharbi K."/>
            <person name="Hall N."/>
            <person name="Watson M."/>
            <person name="Adriaenssens E.M."/>
            <person name="Foster-Nyarko E."/>
            <person name="Jarju S."/>
            <person name="Secka A."/>
            <person name="Antonio M."/>
            <person name="Oren A."/>
            <person name="Chaudhuri R.R."/>
            <person name="La Ragione R."/>
            <person name="Hildebrand F."/>
            <person name="Pallen M.J."/>
        </authorList>
    </citation>
    <scope>NUCLEOTIDE SEQUENCE</scope>
    <source>
        <strain evidence="2">CHK188-4685</strain>
    </source>
</reference>
<dbReference type="SUPFAM" id="SSF109604">
    <property type="entry name" value="HD-domain/PDEase-like"/>
    <property type="match status" value="1"/>
</dbReference>
<reference evidence="2" key="2">
    <citation type="submission" date="2021-04" db="EMBL/GenBank/DDBJ databases">
        <authorList>
            <person name="Gilroy R."/>
        </authorList>
    </citation>
    <scope>NUCLEOTIDE SEQUENCE</scope>
    <source>
        <strain evidence="2">CHK188-4685</strain>
    </source>
</reference>
<dbReference type="EMBL" id="DWYS01000074">
    <property type="protein sequence ID" value="HJB07455.1"/>
    <property type="molecule type" value="Genomic_DNA"/>
</dbReference>
<gene>
    <name evidence="2" type="ORF">H9716_06250</name>
</gene>
<evidence type="ECO:0000259" key="1">
    <source>
        <dbReference type="Pfam" id="PF01966"/>
    </source>
</evidence>
<dbReference type="Proteomes" id="UP000886804">
    <property type="component" value="Unassembled WGS sequence"/>
</dbReference>
<proteinExistence type="predicted"/>
<protein>
    <submittedName>
        <fullName evidence="2">HD domain-containing protein</fullName>
    </submittedName>
</protein>
<dbReference type="AlphaFoldDB" id="A0A9D2L7L3"/>
<evidence type="ECO:0000313" key="3">
    <source>
        <dbReference type="Proteomes" id="UP000886804"/>
    </source>
</evidence>
<dbReference type="CDD" id="cd00077">
    <property type="entry name" value="HDc"/>
    <property type="match status" value="1"/>
</dbReference>
<comment type="caution">
    <text evidence="2">The sequence shown here is derived from an EMBL/GenBank/DDBJ whole genome shotgun (WGS) entry which is preliminary data.</text>
</comment>
<dbReference type="Pfam" id="PF01966">
    <property type="entry name" value="HD"/>
    <property type="match status" value="1"/>
</dbReference>
<evidence type="ECO:0000313" key="2">
    <source>
        <dbReference type="EMBL" id="HJB07455.1"/>
    </source>
</evidence>